<dbReference type="PANTHER" id="PTHR33608">
    <property type="entry name" value="BLL2464 PROTEIN"/>
    <property type="match status" value="1"/>
</dbReference>
<feature type="region of interest" description="Disordered" evidence="1">
    <location>
        <begin position="1"/>
        <end position="28"/>
    </location>
</feature>
<dbReference type="InterPro" id="IPR002881">
    <property type="entry name" value="DUF58"/>
</dbReference>
<gene>
    <name evidence="4" type="ORF">GCM10022236_07820</name>
</gene>
<feature type="compositionally biased region" description="Pro residues" evidence="1">
    <location>
        <begin position="13"/>
        <end position="28"/>
    </location>
</feature>
<keyword evidence="5" id="KW-1185">Reference proteome</keyword>
<reference evidence="5" key="1">
    <citation type="journal article" date="2019" name="Int. J. Syst. Evol. Microbiol.">
        <title>The Global Catalogue of Microorganisms (GCM) 10K type strain sequencing project: providing services to taxonomists for standard genome sequencing and annotation.</title>
        <authorList>
            <consortium name="The Broad Institute Genomics Platform"/>
            <consortium name="The Broad Institute Genome Sequencing Center for Infectious Disease"/>
            <person name="Wu L."/>
            <person name="Ma J."/>
        </authorList>
    </citation>
    <scope>NUCLEOTIDE SEQUENCE [LARGE SCALE GENOMIC DNA]</scope>
    <source>
        <strain evidence="5">JCM 16929</strain>
    </source>
</reference>
<evidence type="ECO:0000313" key="4">
    <source>
        <dbReference type="EMBL" id="GAA3608560.1"/>
    </source>
</evidence>
<evidence type="ECO:0000256" key="1">
    <source>
        <dbReference type="SAM" id="MobiDB-lite"/>
    </source>
</evidence>
<organism evidence="4 5">
    <name type="scientific">Microlunatus ginsengisoli</name>
    <dbReference type="NCBI Taxonomy" id="363863"/>
    <lineage>
        <taxon>Bacteria</taxon>
        <taxon>Bacillati</taxon>
        <taxon>Actinomycetota</taxon>
        <taxon>Actinomycetes</taxon>
        <taxon>Propionibacteriales</taxon>
        <taxon>Propionibacteriaceae</taxon>
        <taxon>Microlunatus</taxon>
    </lineage>
</organism>
<feature type="transmembrane region" description="Helical" evidence="2">
    <location>
        <begin position="58"/>
        <end position="74"/>
    </location>
</feature>
<feature type="transmembrane region" description="Helical" evidence="2">
    <location>
        <begin position="30"/>
        <end position="51"/>
    </location>
</feature>
<feature type="domain" description="DUF58" evidence="3">
    <location>
        <begin position="217"/>
        <end position="402"/>
    </location>
</feature>
<dbReference type="Proteomes" id="UP001501490">
    <property type="component" value="Unassembled WGS sequence"/>
</dbReference>
<proteinExistence type="predicted"/>
<dbReference type="RefSeq" id="WP_344801781.1">
    <property type="nucleotide sequence ID" value="NZ_BAABAB010000006.1"/>
</dbReference>
<keyword evidence="2" id="KW-1133">Transmembrane helix</keyword>
<evidence type="ECO:0000313" key="5">
    <source>
        <dbReference type="Proteomes" id="UP001501490"/>
    </source>
</evidence>
<protein>
    <recommendedName>
        <fullName evidence="3">DUF58 domain-containing protein</fullName>
    </recommendedName>
</protein>
<name>A0ABP6ZIF0_9ACTN</name>
<evidence type="ECO:0000256" key="2">
    <source>
        <dbReference type="SAM" id="Phobius"/>
    </source>
</evidence>
<keyword evidence="2" id="KW-0472">Membrane</keyword>
<evidence type="ECO:0000259" key="3">
    <source>
        <dbReference type="Pfam" id="PF01882"/>
    </source>
</evidence>
<dbReference type="EMBL" id="BAABAB010000006">
    <property type="protein sequence ID" value="GAA3608560.1"/>
    <property type="molecule type" value="Genomic_DNA"/>
</dbReference>
<keyword evidence="2" id="KW-0812">Transmembrane</keyword>
<dbReference type="PANTHER" id="PTHR33608:SF14">
    <property type="entry name" value="POSSIBLE CONSERVED SECRETED PROTEIN"/>
    <property type="match status" value="1"/>
</dbReference>
<sequence length="471" mass="51241">MSVPAPRASTPQAPDPPGRQPGVGPDPSPWLLAGPYPACLVVGIVVLAMGVLARRPDVGVLGVPLLLMVAWTWFRRPTGRPEVQIAHGEQTPGSGRLTAEIRVGDQAAERPRNLVGFRVGAPGHRPVECLVPDRPGTYPVSMRTVRTGRREVFWLEQRAASPDRLWVIPPAERESLELTVLPTSHPLALAPLPFRLAGLTGQHGSRRAGDGGDLHDVAPFAPGDRLRRIDWRVTARLNTGGPPIADRAAPPITTLYVRRTFATADATVMLVVDSRDEVGPRVVTWNDSAALGEREASSLDIARVAAASVARHYLNAGDRVGLEDLGRLRRPVPPAAGRRQLDRLVRRLALAQPAGEPTERKRVPRLPSGALIIVFSTLLDDDPARLASHWRRAGNRVIVVDVLPPLSTVDLNSRRLTAYRIVALERRDRIRRLAGNDVELVSWPSTADPVVPRSALTVLARQRRLPLGASR</sequence>
<accession>A0ABP6ZIF0</accession>
<comment type="caution">
    <text evidence="4">The sequence shown here is derived from an EMBL/GenBank/DDBJ whole genome shotgun (WGS) entry which is preliminary data.</text>
</comment>
<dbReference type="Pfam" id="PF01882">
    <property type="entry name" value="DUF58"/>
    <property type="match status" value="1"/>
</dbReference>